<comment type="caution">
    <text evidence="2">The sequence shown here is derived from an EMBL/GenBank/DDBJ whole genome shotgun (WGS) entry which is preliminary data.</text>
</comment>
<sequence>MMAVDALDPGPNGDYPHFPRDAEGRPAWADTATDAETVMPRGVQRMRHAGRLTVIDLTPRHPDGTPIDPPVIPPNGPHAA</sequence>
<keyword evidence="3" id="KW-1185">Reference proteome</keyword>
<name>A0A918SY67_9ACTN</name>
<dbReference type="AlphaFoldDB" id="A0A918SY67"/>
<dbReference type="Proteomes" id="UP000644020">
    <property type="component" value="Unassembled WGS sequence"/>
</dbReference>
<evidence type="ECO:0000256" key="1">
    <source>
        <dbReference type="SAM" id="MobiDB-lite"/>
    </source>
</evidence>
<accession>A0A918SY67</accession>
<feature type="compositionally biased region" description="Pro residues" evidence="1">
    <location>
        <begin position="67"/>
        <end position="80"/>
    </location>
</feature>
<reference evidence="2" key="1">
    <citation type="journal article" date="2014" name="Int. J. Syst. Evol. Microbiol.">
        <title>Complete genome sequence of Corynebacterium casei LMG S-19264T (=DSM 44701T), isolated from a smear-ripened cheese.</title>
        <authorList>
            <consortium name="US DOE Joint Genome Institute (JGI-PGF)"/>
            <person name="Walter F."/>
            <person name="Albersmeier A."/>
            <person name="Kalinowski J."/>
            <person name="Ruckert C."/>
        </authorList>
    </citation>
    <scope>NUCLEOTIDE SEQUENCE</scope>
    <source>
        <strain evidence="2">JCM 4518</strain>
    </source>
</reference>
<gene>
    <name evidence="2" type="ORF">GCM10010305_17970</name>
</gene>
<reference evidence="2" key="2">
    <citation type="submission" date="2020-09" db="EMBL/GenBank/DDBJ databases">
        <authorList>
            <person name="Sun Q."/>
            <person name="Ohkuma M."/>
        </authorList>
    </citation>
    <scope>NUCLEOTIDE SEQUENCE</scope>
    <source>
        <strain evidence="2">JCM 4518</strain>
    </source>
</reference>
<protein>
    <submittedName>
        <fullName evidence="2">Uncharacterized protein</fullName>
    </submittedName>
</protein>
<evidence type="ECO:0000313" key="3">
    <source>
        <dbReference type="Proteomes" id="UP000644020"/>
    </source>
</evidence>
<evidence type="ECO:0000313" key="2">
    <source>
        <dbReference type="EMBL" id="GHA75661.1"/>
    </source>
</evidence>
<feature type="region of interest" description="Disordered" evidence="1">
    <location>
        <begin position="56"/>
        <end position="80"/>
    </location>
</feature>
<dbReference type="EMBL" id="BMUL01000004">
    <property type="protein sequence ID" value="GHA75661.1"/>
    <property type="molecule type" value="Genomic_DNA"/>
</dbReference>
<proteinExistence type="predicted"/>
<feature type="region of interest" description="Disordered" evidence="1">
    <location>
        <begin position="1"/>
        <end position="26"/>
    </location>
</feature>
<organism evidence="2 3">
    <name type="scientific">Streptomyces termitum</name>
    <dbReference type="NCBI Taxonomy" id="67368"/>
    <lineage>
        <taxon>Bacteria</taxon>
        <taxon>Bacillati</taxon>
        <taxon>Actinomycetota</taxon>
        <taxon>Actinomycetes</taxon>
        <taxon>Kitasatosporales</taxon>
        <taxon>Streptomycetaceae</taxon>
        <taxon>Streptomyces</taxon>
    </lineage>
</organism>